<dbReference type="SMR" id="A0A4P7NH90"/>
<organism evidence="6 7">
    <name type="scientific">Pyricularia oryzae</name>
    <name type="common">Rice blast fungus</name>
    <name type="synonym">Magnaporthe oryzae</name>
    <dbReference type="NCBI Taxonomy" id="318829"/>
    <lineage>
        <taxon>Eukaryota</taxon>
        <taxon>Fungi</taxon>
        <taxon>Dikarya</taxon>
        <taxon>Ascomycota</taxon>
        <taxon>Pezizomycotina</taxon>
        <taxon>Sordariomycetes</taxon>
        <taxon>Sordariomycetidae</taxon>
        <taxon>Magnaporthales</taxon>
        <taxon>Pyriculariaceae</taxon>
        <taxon>Pyricularia</taxon>
    </lineage>
</organism>
<dbReference type="Pfam" id="PF00170">
    <property type="entry name" value="bZIP_1"/>
    <property type="match status" value="1"/>
</dbReference>
<protein>
    <submittedName>
        <fullName evidence="6">Uncharacterized protein</fullName>
    </submittedName>
</protein>
<feature type="compositionally biased region" description="Low complexity" evidence="5">
    <location>
        <begin position="347"/>
        <end position="375"/>
    </location>
</feature>
<dbReference type="GO" id="GO:0090575">
    <property type="term" value="C:RNA polymerase II transcription regulator complex"/>
    <property type="evidence" value="ECO:0007669"/>
    <property type="project" value="TreeGrafter"/>
</dbReference>
<dbReference type="InterPro" id="IPR046347">
    <property type="entry name" value="bZIP_sf"/>
</dbReference>
<dbReference type="EMBL" id="CP034207">
    <property type="protein sequence ID" value="QBZ61280.1"/>
    <property type="molecule type" value="Genomic_DNA"/>
</dbReference>
<dbReference type="GO" id="GO:0000976">
    <property type="term" value="F:transcription cis-regulatory region binding"/>
    <property type="evidence" value="ECO:0007669"/>
    <property type="project" value="InterPro"/>
</dbReference>
<dbReference type="Gene3D" id="1.10.238.100">
    <property type="entry name" value="YAP1 redox domain. Chain B"/>
    <property type="match status" value="1"/>
</dbReference>
<dbReference type="VEuPathDB" id="FungiDB:M_BR32_EuGene_00041411"/>
<reference evidence="6 7" key="1">
    <citation type="journal article" date="2019" name="Mol. Biol. Evol.">
        <title>Blast fungal genomes show frequent chromosomal changes, gene gains and losses, and effector gene turnover.</title>
        <authorList>
            <person name="Gomez Luciano L.B."/>
            <person name="Jason Tsai I."/>
            <person name="Chuma I."/>
            <person name="Tosa Y."/>
            <person name="Chen Y.H."/>
            <person name="Li J.Y."/>
            <person name="Li M.Y."/>
            <person name="Jade Lu M.Y."/>
            <person name="Nakayashiki H."/>
            <person name="Li W.H."/>
        </authorList>
    </citation>
    <scope>NUCLEOTIDE SEQUENCE [LARGE SCALE GENOMIC DNA]</scope>
    <source>
        <strain evidence="6">MZ5-1-6</strain>
    </source>
</reference>
<dbReference type="Proteomes" id="UP000294847">
    <property type="component" value="Chromosome 4"/>
</dbReference>
<dbReference type="InterPro" id="IPR013910">
    <property type="entry name" value="TF_PAP1"/>
</dbReference>
<comment type="similarity">
    <text evidence="4">Belongs to the bZIP family. YAP subfamily.</text>
</comment>
<feature type="compositionally biased region" description="Polar residues" evidence="5">
    <location>
        <begin position="34"/>
        <end position="52"/>
    </location>
</feature>
<evidence type="ECO:0000313" key="7">
    <source>
        <dbReference type="Proteomes" id="UP000294847"/>
    </source>
</evidence>
<dbReference type="SMART" id="SM00338">
    <property type="entry name" value="BRLZ"/>
    <property type="match status" value="1"/>
</dbReference>
<dbReference type="PROSITE" id="PS00036">
    <property type="entry name" value="BZIP_BASIC"/>
    <property type="match status" value="1"/>
</dbReference>
<dbReference type="SUPFAM" id="SSF57959">
    <property type="entry name" value="Leucine zipper domain"/>
    <property type="match status" value="1"/>
</dbReference>
<dbReference type="GO" id="GO:0001228">
    <property type="term" value="F:DNA-binding transcription activator activity, RNA polymerase II-specific"/>
    <property type="evidence" value="ECO:0007669"/>
    <property type="project" value="TreeGrafter"/>
</dbReference>
<dbReference type="PANTHER" id="PTHR40621:SF6">
    <property type="entry name" value="AP-1-LIKE TRANSCRIPTION FACTOR YAP1-RELATED"/>
    <property type="match status" value="1"/>
</dbReference>
<dbReference type="PANTHER" id="PTHR40621">
    <property type="entry name" value="TRANSCRIPTION FACTOR KAPC-RELATED"/>
    <property type="match status" value="1"/>
</dbReference>
<feature type="compositionally biased region" description="Polar residues" evidence="5">
    <location>
        <begin position="220"/>
        <end position="235"/>
    </location>
</feature>
<feature type="compositionally biased region" description="Basic and acidic residues" evidence="5">
    <location>
        <begin position="130"/>
        <end position="142"/>
    </location>
</feature>
<feature type="compositionally biased region" description="Polar residues" evidence="5">
    <location>
        <begin position="327"/>
        <end position="346"/>
    </location>
</feature>
<dbReference type="GO" id="GO:0034599">
    <property type="term" value="P:cellular response to oxidative stress"/>
    <property type="evidence" value="ECO:0007669"/>
    <property type="project" value="UniProtKB-ARBA"/>
</dbReference>
<feature type="compositionally biased region" description="Basic and acidic residues" evidence="5">
    <location>
        <begin position="168"/>
        <end position="178"/>
    </location>
</feature>
<dbReference type="InterPro" id="IPR050936">
    <property type="entry name" value="AP-1-like"/>
</dbReference>
<evidence type="ECO:0000256" key="1">
    <source>
        <dbReference type="ARBA" id="ARBA00004123"/>
    </source>
</evidence>
<dbReference type="Gene3D" id="1.20.5.170">
    <property type="match status" value="1"/>
</dbReference>
<feature type="region of interest" description="Disordered" evidence="5">
    <location>
        <begin position="218"/>
        <end position="387"/>
    </location>
</feature>
<dbReference type="FunFam" id="1.20.5.170:FF:000067">
    <property type="entry name" value="BZIP transcription factor"/>
    <property type="match status" value="1"/>
</dbReference>
<evidence type="ECO:0000256" key="3">
    <source>
        <dbReference type="ARBA" id="ARBA00023242"/>
    </source>
</evidence>
<evidence type="ECO:0000256" key="4">
    <source>
        <dbReference type="ARBA" id="ARBA00038132"/>
    </source>
</evidence>
<feature type="region of interest" description="Disordered" evidence="5">
    <location>
        <begin position="34"/>
        <end position="57"/>
    </location>
</feature>
<dbReference type="OMA" id="LNMACGN"/>
<evidence type="ECO:0000256" key="5">
    <source>
        <dbReference type="SAM" id="MobiDB-lite"/>
    </source>
</evidence>
<comment type="subcellular location">
    <subcellularLocation>
        <location evidence="2">Cytoplasm</location>
    </subcellularLocation>
    <subcellularLocation>
        <location evidence="1">Nucleus</location>
    </subcellularLocation>
</comment>
<feature type="compositionally biased region" description="Low complexity" evidence="5">
    <location>
        <begin position="276"/>
        <end position="292"/>
    </location>
</feature>
<dbReference type="InterPro" id="IPR004827">
    <property type="entry name" value="bZIP"/>
</dbReference>
<dbReference type="CDD" id="cd14688">
    <property type="entry name" value="bZIP_YAP"/>
    <property type="match status" value="1"/>
</dbReference>
<dbReference type="PROSITE" id="PS50217">
    <property type="entry name" value="BZIP"/>
    <property type="match status" value="1"/>
</dbReference>
<dbReference type="GO" id="GO:0005737">
    <property type="term" value="C:cytoplasm"/>
    <property type="evidence" value="ECO:0007669"/>
    <property type="project" value="UniProtKB-SubCell"/>
</dbReference>
<proteinExistence type="inferred from homology"/>
<evidence type="ECO:0000313" key="6">
    <source>
        <dbReference type="EMBL" id="QBZ61280.1"/>
    </source>
</evidence>
<sequence length="576" mass="62162">MASSQSGSVHNFMLTPQQQSLLFAALNANRANASPNTGLTMSPNSFTQSPPVDSDRQTIQESPFLDYDFSFDGADTSFDSLFDNSTNTAKMIGDLPGTNRRTESIGSNSDGTDTPEKRSHPQDDDDDTEKDPKRREGGEKVPKKPGRKPLTSEPTSKRKAQNRAAQRAFRERKEKHVKDLELKVEELEEISKAANDENSSLKAEVARLSTELKEYKKRLSLQTNSRPQQRQQTFGTPMVHNLPDVNFHFEFPKFGALPGPPVSNGAGGTPSARGMSQTPSFTSSPSQQGSPDDSSKDKATPSSSYSVGLDSQTKDDIAKFSGIFSPPLTNTNVAKASRSSMDSQSGPGLSNTSSPSASTGSHPGPSSSCGTSPEPFTQSPMGFKPIDTLTTIGEENSTLQANDQGLGGQGLDHFSSTNLNDIDWLSQANNFQFDPQLFGDYREPQQNIVSNGGLGGDFFNDAWDMDFITPFNVAPSPVAPKKDLIAQIDAAKEDDAVDVKGELLTCNKIWEQLQNCPKVQNGDFDLDGLCSELQKKAKCSGYGAVVDQNDFQSAMKKYLGKNTEGCPQNSGAATSS</sequence>
<gene>
    <name evidence="6" type="ORF">PoMZ_08229</name>
</gene>
<feature type="region of interest" description="Disordered" evidence="5">
    <location>
        <begin position="92"/>
        <end position="178"/>
    </location>
</feature>
<keyword evidence="3" id="KW-0539">Nucleus</keyword>
<evidence type="ECO:0000256" key="2">
    <source>
        <dbReference type="ARBA" id="ARBA00004496"/>
    </source>
</evidence>
<accession>A0A4P7NH90</accession>
<dbReference type="Pfam" id="PF08601">
    <property type="entry name" value="PAP1"/>
    <property type="match status" value="2"/>
</dbReference>
<dbReference type="SUPFAM" id="SSF111430">
    <property type="entry name" value="YAP1 redox domain"/>
    <property type="match status" value="1"/>
</dbReference>
<feature type="compositionally biased region" description="Polar residues" evidence="5">
    <location>
        <begin position="300"/>
        <end position="311"/>
    </location>
</feature>
<dbReference type="AlphaFoldDB" id="A0A4P7NH90"/>
<name>A0A4P7NH90_PYROR</name>
<dbReference type="InterPro" id="IPR023167">
    <property type="entry name" value="Yap1_redox_dom_sf"/>
</dbReference>